<dbReference type="EMBL" id="CP036339">
    <property type="protein sequence ID" value="QDT71077.1"/>
    <property type="molecule type" value="Genomic_DNA"/>
</dbReference>
<keyword evidence="3" id="KW-1185">Reference proteome</keyword>
<organism evidence="2 3">
    <name type="scientific">Lacipirellula limnantheis</name>
    <dbReference type="NCBI Taxonomy" id="2528024"/>
    <lineage>
        <taxon>Bacteria</taxon>
        <taxon>Pseudomonadati</taxon>
        <taxon>Planctomycetota</taxon>
        <taxon>Planctomycetia</taxon>
        <taxon>Pirellulales</taxon>
        <taxon>Lacipirellulaceae</taxon>
        <taxon>Lacipirellula</taxon>
    </lineage>
</organism>
<dbReference type="Proteomes" id="UP000317909">
    <property type="component" value="Chromosome"/>
</dbReference>
<accession>A0A517TRS4</accession>
<evidence type="ECO:0000313" key="2">
    <source>
        <dbReference type="EMBL" id="QDT71077.1"/>
    </source>
</evidence>
<evidence type="ECO:0000313" key="3">
    <source>
        <dbReference type="Proteomes" id="UP000317909"/>
    </source>
</evidence>
<reference evidence="2 3" key="1">
    <citation type="submission" date="2019-02" db="EMBL/GenBank/DDBJ databases">
        <title>Deep-cultivation of Planctomycetes and their phenomic and genomic characterization uncovers novel biology.</title>
        <authorList>
            <person name="Wiegand S."/>
            <person name="Jogler M."/>
            <person name="Boedeker C."/>
            <person name="Pinto D."/>
            <person name="Vollmers J."/>
            <person name="Rivas-Marin E."/>
            <person name="Kohn T."/>
            <person name="Peeters S.H."/>
            <person name="Heuer A."/>
            <person name="Rast P."/>
            <person name="Oberbeckmann S."/>
            <person name="Bunk B."/>
            <person name="Jeske O."/>
            <person name="Meyerdierks A."/>
            <person name="Storesund J.E."/>
            <person name="Kallscheuer N."/>
            <person name="Luecker S."/>
            <person name="Lage O.M."/>
            <person name="Pohl T."/>
            <person name="Merkel B.J."/>
            <person name="Hornburger P."/>
            <person name="Mueller R.-W."/>
            <person name="Bruemmer F."/>
            <person name="Labrenz M."/>
            <person name="Spormann A.M."/>
            <person name="Op den Camp H."/>
            <person name="Overmann J."/>
            <person name="Amann R."/>
            <person name="Jetten M.S.M."/>
            <person name="Mascher T."/>
            <person name="Medema M.H."/>
            <person name="Devos D.P."/>
            <person name="Kaster A.-K."/>
            <person name="Ovreas L."/>
            <person name="Rohde M."/>
            <person name="Galperin M.Y."/>
            <person name="Jogler C."/>
        </authorList>
    </citation>
    <scope>NUCLEOTIDE SEQUENCE [LARGE SCALE GENOMIC DNA]</scope>
    <source>
        <strain evidence="2 3">I41</strain>
    </source>
</reference>
<sequence>MSDILQEARRQPSFSGELPFSIQLELYIDDRDVVAELEKHPEGPERDEFAIEALKIGVLALRRASTAFDGEFIQRETSRLLDALRQQLDEHSRSAHERLNHSLKEYFDPQDGRFSQRVQSLTASDGDLARLLSGCLDGDDSRLAKTLLSHVGANSPLMKQLSPDQSQGLLAVLRTNVETQLGQQRERLLREFSLDNADGALCRLVKELTSKHGDLSKDIKDKIDGVVKEFSLDEENSALSRLVKNVDRAQRTITNEFSLDNETSGLRRLKNELTTILEAHVKTNAEFQEEVKIALGKLVTRREEEARSTRHGATFENAVFSFLEQHAQRRGDIAENTGAATGLIKNCKVGDAVIHLGPDCAAAGARIVIEAKEEQRYTLRMAQEEIEQARKNRDAQLGLFVFSRTSAPTMEPLARFGSDVFVVWDAEDPQTDAYLRAGLEISRALCLRSSQDAARQQIDFEPIDRAVLDIEKRVQTLDAVRKSAESIKSSSDSILERVRIDRDVLEKQVGVLRTAMVHVKEALGKDPSTGEVA</sequence>
<evidence type="ECO:0000256" key="1">
    <source>
        <dbReference type="SAM" id="Coils"/>
    </source>
</evidence>
<protein>
    <submittedName>
        <fullName evidence="2">Uncharacterized protein</fullName>
    </submittedName>
</protein>
<dbReference type="AlphaFoldDB" id="A0A517TRS4"/>
<dbReference type="KEGG" id="llh:I41_02320"/>
<name>A0A517TRS4_9BACT</name>
<feature type="coiled-coil region" evidence="1">
    <location>
        <begin position="372"/>
        <end position="399"/>
    </location>
</feature>
<dbReference type="RefSeq" id="WP_145430161.1">
    <property type="nucleotide sequence ID" value="NZ_CP036339.1"/>
</dbReference>
<gene>
    <name evidence="2" type="ORF">I41_02320</name>
</gene>
<keyword evidence="1" id="KW-0175">Coiled coil</keyword>
<proteinExistence type="predicted"/>
<dbReference type="OrthoDB" id="292200at2"/>